<proteinExistence type="predicted"/>
<sequence length="256" mass="28631">MSKHSIAFFPGASRSEVHLEKSHINIGENIFNNQPAGPYGSELQQLIHYCLLGALVDSKEQYDMPQCEPETREAMTQQIDDWSAPVMWLRGGAGAGKSTLAQTIAMMYKREGLLVGDFFFSNRKANRSDGNAMILTLVLQLLITFPAVTPFIFQVIKRNPLILNSSPQENMEQLFIGPLNAMNSVELKPLLPWLLRFGILLIFNLQSLLGPILGDLPYGYYIFLNPPTPNHRPCLIVIDGLTNATMKRSNADFFTS</sequence>
<name>A0A9P6EAR3_9AGAR</name>
<gene>
    <name evidence="4" type="ORF">CPB83DRAFT_885443</name>
</gene>
<dbReference type="OrthoDB" id="5106486at2759"/>
<dbReference type="Pfam" id="PF24883">
    <property type="entry name" value="NPHP3_N"/>
    <property type="match status" value="1"/>
</dbReference>
<dbReference type="InterPro" id="IPR056884">
    <property type="entry name" value="NPHP3-like_N"/>
</dbReference>
<evidence type="ECO:0000256" key="1">
    <source>
        <dbReference type="ARBA" id="ARBA00022737"/>
    </source>
</evidence>
<evidence type="ECO:0000256" key="2">
    <source>
        <dbReference type="SAM" id="Phobius"/>
    </source>
</evidence>
<dbReference type="Proteomes" id="UP000807306">
    <property type="component" value="Unassembled WGS sequence"/>
</dbReference>
<organism evidence="4 5">
    <name type="scientific">Crepidotus variabilis</name>
    <dbReference type="NCBI Taxonomy" id="179855"/>
    <lineage>
        <taxon>Eukaryota</taxon>
        <taxon>Fungi</taxon>
        <taxon>Dikarya</taxon>
        <taxon>Basidiomycota</taxon>
        <taxon>Agaricomycotina</taxon>
        <taxon>Agaricomycetes</taxon>
        <taxon>Agaricomycetidae</taxon>
        <taxon>Agaricales</taxon>
        <taxon>Agaricineae</taxon>
        <taxon>Crepidotaceae</taxon>
        <taxon>Crepidotus</taxon>
    </lineage>
</organism>
<keyword evidence="2" id="KW-0472">Membrane</keyword>
<feature type="domain" description="Nephrocystin 3-like N-terminal" evidence="3">
    <location>
        <begin position="79"/>
        <end position="179"/>
    </location>
</feature>
<dbReference type="EMBL" id="MU157881">
    <property type="protein sequence ID" value="KAF9525666.1"/>
    <property type="molecule type" value="Genomic_DNA"/>
</dbReference>
<protein>
    <recommendedName>
        <fullName evidence="3">Nephrocystin 3-like N-terminal domain-containing protein</fullName>
    </recommendedName>
</protein>
<feature type="transmembrane region" description="Helical" evidence="2">
    <location>
        <begin position="193"/>
        <end position="213"/>
    </location>
</feature>
<dbReference type="SUPFAM" id="SSF52540">
    <property type="entry name" value="P-loop containing nucleoside triphosphate hydrolases"/>
    <property type="match status" value="1"/>
</dbReference>
<comment type="caution">
    <text evidence="4">The sequence shown here is derived from an EMBL/GenBank/DDBJ whole genome shotgun (WGS) entry which is preliminary data.</text>
</comment>
<dbReference type="AlphaFoldDB" id="A0A9P6EAR3"/>
<dbReference type="InterPro" id="IPR027417">
    <property type="entry name" value="P-loop_NTPase"/>
</dbReference>
<keyword evidence="2" id="KW-0812">Transmembrane</keyword>
<reference evidence="4" key="1">
    <citation type="submission" date="2020-11" db="EMBL/GenBank/DDBJ databases">
        <authorList>
            <consortium name="DOE Joint Genome Institute"/>
            <person name="Ahrendt S."/>
            <person name="Riley R."/>
            <person name="Andreopoulos W."/>
            <person name="Labutti K."/>
            <person name="Pangilinan J."/>
            <person name="Ruiz-Duenas F.J."/>
            <person name="Barrasa J.M."/>
            <person name="Sanchez-Garcia M."/>
            <person name="Camarero S."/>
            <person name="Miyauchi S."/>
            <person name="Serrano A."/>
            <person name="Linde D."/>
            <person name="Babiker R."/>
            <person name="Drula E."/>
            <person name="Ayuso-Fernandez I."/>
            <person name="Pacheco R."/>
            <person name="Padilla G."/>
            <person name="Ferreira P."/>
            <person name="Barriuso J."/>
            <person name="Kellner H."/>
            <person name="Castanera R."/>
            <person name="Alfaro M."/>
            <person name="Ramirez L."/>
            <person name="Pisabarro A.G."/>
            <person name="Kuo A."/>
            <person name="Tritt A."/>
            <person name="Lipzen A."/>
            <person name="He G."/>
            <person name="Yan M."/>
            <person name="Ng V."/>
            <person name="Cullen D."/>
            <person name="Martin F."/>
            <person name="Rosso M.-N."/>
            <person name="Henrissat B."/>
            <person name="Hibbett D."/>
            <person name="Martinez A.T."/>
            <person name="Grigoriev I.V."/>
        </authorList>
    </citation>
    <scope>NUCLEOTIDE SEQUENCE</scope>
    <source>
        <strain evidence="4">CBS 506.95</strain>
    </source>
</reference>
<keyword evidence="1" id="KW-0677">Repeat</keyword>
<keyword evidence="2" id="KW-1133">Transmembrane helix</keyword>
<evidence type="ECO:0000313" key="4">
    <source>
        <dbReference type="EMBL" id="KAF9525666.1"/>
    </source>
</evidence>
<feature type="transmembrane region" description="Helical" evidence="2">
    <location>
        <begin position="132"/>
        <end position="156"/>
    </location>
</feature>
<evidence type="ECO:0000313" key="5">
    <source>
        <dbReference type="Proteomes" id="UP000807306"/>
    </source>
</evidence>
<keyword evidence="5" id="KW-1185">Reference proteome</keyword>
<evidence type="ECO:0000259" key="3">
    <source>
        <dbReference type="Pfam" id="PF24883"/>
    </source>
</evidence>
<accession>A0A9P6EAR3</accession>